<dbReference type="PROSITE" id="PS50041">
    <property type="entry name" value="C_TYPE_LECTIN_2"/>
    <property type="match status" value="1"/>
</dbReference>
<keyword evidence="4 11" id="KW-0812">Transmembrane</keyword>
<evidence type="ECO:0000256" key="11">
    <source>
        <dbReference type="RuleBase" id="RU000679"/>
    </source>
</evidence>
<keyword evidence="9 11" id="KW-0739">Sodium transport</keyword>
<dbReference type="AlphaFoldDB" id="A0AAD9KPK7"/>
<organism evidence="14 15">
    <name type="scientific">Ridgeia piscesae</name>
    <name type="common">Tubeworm</name>
    <dbReference type="NCBI Taxonomy" id="27915"/>
    <lineage>
        <taxon>Eukaryota</taxon>
        <taxon>Metazoa</taxon>
        <taxon>Spiralia</taxon>
        <taxon>Lophotrochozoa</taxon>
        <taxon>Annelida</taxon>
        <taxon>Polychaeta</taxon>
        <taxon>Sedentaria</taxon>
        <taxon>Canalipalpata</taxon>
        <taxon>Sabellida</taxon>
        <taxon>Siboglinidae</taxon>
        <taxon>Ridgeia</taxon>
    </lineage>
</organism>
<dbReference type="EMBL" id="JAODUO010000812">
    <property type="protein sequence ID" value="KAK2174298.1"/>
    <property type="molecule type" value="Genomic_DNA"/>
</dbReference>
<protein>
    <recommendedName>
        <fullName evidence="13">C-type lectin domain-containing protein</fullName>
    </recommendedName>
</protein>
<dbReference type="GO" id="GO:0005886">
    <property type="term" value="C:plasma membrane"/>
    <property type="evidence" value="ECO:0007669"/>
    <property type="project" value="TreeGrafter"/>
</dbReference>
<dbReference type="SUPFAM" id="SSF56436">
    <property type="entry name" value="C-type lectin-like"/>
    <property type="match status" value="1"/>
</dbReference>
<dbReference type="InterPro" id="IPR001304">
    <property type="entry name" value="C-type_lectin-like"/>
</dbReference>
<keyword evidence="15" id="KW-1185">Reference proteome</keyword>
<dbReference type="Proteomes" id="UP001209878">
    <property type="component" value="Unassembled WGS sequence"/>
</dbReference>
<evidence type="ECO:0000313" key="14">
    <source>
        <dbReference type="EMBL" id="KAK2174298.1"/>
    </source>
</evidence>
<keyword evidence="6" id="KW-0915">Sodium</keyword>
<keyword evidence="3 11" id="KW-0894">Sodium channel</keyword>
<evidence type="ECO:0000256" key="4">
    <source>
        <dbReference type="ARBA" id="ARBA00022692"/>
    </source>
</evidence>
<keyword evidence="10 11" id="KW-0407">Ion channel</keyword>
<dbReference type="PANTHER" id="PTHR11690:SF248">
    <property type="entry name" value="PICKPOCKET 17, ISOFORM A"/>
    <property type="match status" value="1"/>
</dbReference>
<dbReference type="InterPro" id="IPR001873">
    <property type="entry name" value="ENaC"/>
</dbReference>
<keyword evidence="2 11" id="KW-0813">Transport</keyword>
<dbReference type="Pfam" id="PF00858">
    <property type="entry name" value="ASC"/>
    <property type="match status" value="1"/>
</dbReference>
<feature type="domain" description="C-type lectin" evidence="13">
    <location>
        <begin position="147"/>
        <end position="261"/>
    </location>
</feature>
<proteinExistence type="inferred from homology"/>
<accession>A0AAD9KPK7</accession>
<dbReference type="PANTHER" id="PTHR11690">
    <property type="entry name" value="AMILORIDE-SENSITIVE SODIUM CHANNEL-RELATED"/>
    <property type="match status" value="1"/>
</dbReference>
<keyword evidence="8 12" id="KW-0472">Membrane</keyword>
<evidence type="ECO:0000256" key="3">
    <source>
        <dbReference type="ARBA" id="ARBA00022461"/>
    </source>
</evidence>
<evidence type="ECO:0000256" key="12">
    <source>
        <dbReference type="SAM" id="Phobius"/>
    </source>
</evidence>
<dbReference type="InterPro" id="IPR016186">
    <property type="entry name" value="C-type_lectin-like/link_sf"/>
</dbReference>
<comment type="caution">
    <text evidence="14">The sequence shown here is derived from an EMBL/GenBank/DDBJ whole genome shotgun (WGS) entry which is preliminary data.</text>
</comment>
<evidence type="ECO:0000256" key="6">
    <source>
        <dbReference type="ARBA" id="ARBA00023053"/>
    </source>
</evidence>
<sequence length="290" mass="32680">MAGEGERPLYGFLTPSDGSTGLTGVWRGFTDTSTSHGLPHIRRVAGVVKRVFWGVITAVCVSVLIYHLTSSCILYFSHETAVNVALVTRRQLTFPAVTICNLNPVKQSAVSESSALSRLISDDNRKRRKRDKALVTGCATPAYTYNYGTTCFWMPDDVKTEAVRDGIYFHAAKRFCEDHGGFLAAPSTEQSLRHINDTAEILAGTDGYKVWMWLVKPSKDSAWKWRGVTEATFTAWDDGFPADGEGWRTYISREKVFQWRNQHRDDNKTLPLCERRMTCKSPMKKLDYST</sequence>
<evidence type="ECO:0000256" key="2">
    <source>
        <dbReference type="ARBA" id="ARBA00022448"/>
    </source>
</evidence>
<dbReference type="Pfam" id="PF00059">
    <property type="entry name" value="Lectin_C"/>
    <property type="match status" value="1"/>
</dbReference>
<evidence type="ECO:0000313" key="15">
    <source>
        <dbReference type="Proteomes" id="UP001209878"/>
    </source>
</evidence>
<evidence type="ECO:0000256" key="7">
    <source>
        <dbReference type="ARBA" id="ARBA00023065"/>
    </source>
</evidence>
<evidence type="ECO:0000256" key="8">
    <source>
        <dbReference type="ARBA" id="ARBA00023136"/>
    </source>
</evidence>
<keyword evidence="7 11" id="KW-0406">Ion transport</keyword>
<evidence type="ECO:0000256" key="5">
    <source>
        <dbReference type="ARBA" id="ARBA00022989"/>
    </source>
</evidence>
<feature type="transmembrane region" description="Helical" evidence="12">
    <location>
        <begin position="51"/>
        <end position="69"/>
    </location>
</feature>
<reference evidence="14" key="1">
    <citation type="journal article" date="2023" name="Mol. Biol. Evol.">
        <title>Third-Generation Sequencing Reveals the Adaptive Role of the Epigenome in Three Deep-Sea Polychaetes.</title>
        <authorList>
            <person name="Perez M."/>
            <person name="Aroh O."/>
            <person name="Sun Y."/>
            <person name="Lan Y."/>
            <person name="Juniper S.K."/>
            <person name="Young C.R."/>
            <person name="Angers B."/>
            <person name="Qian P.Y."/>
        </authorList>
    </citation>
    <scope>NUCLEOTIDE SEQUENCE</scope>
    <source>
        <strain evidence="14">R07B-5</strain>
    </source>
</reference>
<name>A0AAD9KPK7_RIDPI</name>
<dbReference type="Gene3D" id="3.10.100.10">
    <property type="entry name" value="Mannose-Binding Protein A, subunit A"/>
    <property type="match status" value="1"/>
</dbReference>
<dbReference type="GO" id="GO:0015280">
    <property type="term" value="F:ligand-gated sodium channel activity"/>
    <property type="evidence" value="ECO:0007669"/>
    <property type="project" value="TreeGrafter"/>
</dbReference>
<comment type="similarity">
    <text evidence="11">Belongs to the amiloride-sensitive sodium channel (TC 1.A.6) family.</text>
</comment>
<evidence type="ECO:0000259" key="13">
    <source>
        <dbReference type="PROSITE" id="PS50041"/>
    </source>
</evidence>
<evidence type="ECO:0000256" key="9">
    <source>
        <dbReference type="ARBA" id="ARBA00023201"/>
    </source>
</evidence>
<dbReference type="PRINTS" id="PR01078">
    <property type="entry name" value="AMINACHANNEL"/>
</dbReference>
<evidence type="ECO:0000256" key="10">
    <source>
        <dbReference type="ARBA" id="ARBA00023303"/>
    </source>
</evidence>
<evidence type="ECO:0000256" key="1">
    <source>
        <dbReference type="ARBA" id="ARBA00004141"/>
    </source>
</evidence>
<dbReference type="CDD" id="cd00037">
    <property type="entry name" value="CLECT"/>
    <property type="match status" value="1"/>
</dbReference>
<dbReference type="InterPro" id="IPR016187">
    <property type="entry name" value="CTDL_fold"/>
</dbReference>
<gene>
    <name evidence="14" type="ORF">NP493_812g01000</name>
</gene>
<comment type="subcellular location">
    <subcellularLocation>
        <location evidence="1">Membrane</location>
        <topology evidence="1">Multi-pass membrane protein</topology>
    </subcellularLocation>
</comment>
<keyword evidence="5 12" id="KW-1133">Transmembrane helix</keyword>